<dbReference type="OrthoDB" id="1404010at2"/>
<evidence type="ECO:0000256" key="1">
    <source>
        <dbReference type="ARBA" id="ARBA00004141"/>
    </source>
</evidence>
<keyword evidence="3 5" id="KW-1133">Transmembrane helix</keyword>
<keyword evidence="4 5" id="KW-0472">Membrane</keyword>
<dbReference type="PANTHER" id="PTHR23501">
    <property type="entry name" value="MAJOR FACILITATOR SUPERFAMILY"/>
    <property type="match status" value="1"/>
</dbReference>
<feature type="transmembrane region" description="Helical" evidence="5">
    <location>
        <begin position="343"/>
        <end position="362"/>
    </location>
</feature>
<evidence type="ECO:0000313" key="6">
    <source>
        <dbReference type="EMBL" id="SHF69277.1"/>
    </source>
</evidence>
<feature type="transmembrane region" description="Helical" evidence="5">
    <location>
        <begin position="317"/>
        <end position="336"/>
    </location>
</feature>
<proteinExistence type="predicted"/>
<feature type="transmembrane region" description="Helical" evidence="5">
    <location>
        <begin position="498"/>
        <end position="518"/>
    </location>
</feature>
<evidence type="ECO:0000256" key="4">
    <source>
        <dbReference type="ARBA" id="ARBA00023136"/>
    </source>
</evidence>
<organism evidence="6 7">
    <name type="scientific">Dysgonomonas macrotermitis</name>
    <dbReference type="NCBI Taxonomy" id="1346286"/>
    <lineage>
        <taxon>Bacteria</taxon>
        <taxon>Pseudomonadati</taxon>
        <taxon>Bacteroidota</taxon>
        <taxon>Bacteroidia</taxon>
        <taxon>Bacteroidales</taxon>
        <taxon>Dysgonomonadaceae</taxon>
        <taxon>Dysgonomonas</taxon>
    </lineage>
</organism>
<feature type="transmembrane region" description="Helical" evidence="5">
    <location>
        <begin position="241"/>
        <end position="257"/>
    </location>
</feature>
<keyword evidence="2 5" id="KW-0812">Transmembrane</keyword>
<dbReference type="GO" id="GO:0022857">
    <property type="term" value="F:transmembrane transporter activity"/>
    <property type="evidence" value="ECO:0007669"/>
    <property type="project" value="TreeGrafter"/>
</dbReference>
<dbReference type="AlphaFoldDB" id="A0A1M5DQL1"/>
<feature type="transmembrane region" description="Helical" evidence="5">
    <location>
        <begin position="21"/>
        <end position="38"/>
    </location>
</feature>
<evidence type="ECO:0000256" key="2">
    <source>
        <dbReference type="ARBA" id="ARBA00022692"/>
    </source>
</evidence>
<feature type="transmembrane region" description="Helical" evidence="5">
    <location>
        <begin position="113"/>
        <end position="137"/>
    </location>
</feature>
<name>A0A1M5DQL1_9BACT</name>
<protein>
    <recommendedName>
        <fullName evidence="8">Major Facilitator Superfamily protein</fullName>
    </recommendedName>
</protein>
<dbReference type="EMBL" id="FQUC01000009">
    <property type="protein sequence ID" value="SHF69277.1"/>
    <property type="molecule type" value="Genomic_DNA"/>
</dbReference>
<dbReference type="SUPFAM" id="SSF103473">
    <property type="entry name" value="MFS general substrate transporter"/>
    <property type="match status" value="1"/>
</dbReference>
<feature type="transmembrane region" description="Helical" evidence="5">
    <location>
        <begin position="149"/>
        <end position="169"/>
    </location>
</feature>
<dbReference type="RefSeq" id="WP_062179710.1">
    <property type="nucleotide sequence ID" value="NZ_BBXL01000008.1"/>
</dbReference>
<dbReference type="STRING" id="1346286.SAMN05444362_10924"/>
<evidence type="ECO:0000313" key="7">
    <source>
        <dbReference type="Proteomes" id="UP000184480"/>
    </source>
</evidence>
<evidence type="ECO:0008006" key="8">
    <source>
        <dbReference type="Google" id="ProtNLM"/>
    </source>
</evidence>
<feature type="transmembrane region" description="Helical" evidence="5">
    <location>
        <begin position="175"/>
        <end position="197"/>
    </location>
</feature>
<feature type="transmembrane region" description="Helical" evidence="5">
    <location>
        <begin position="86"/>
        <end position="107"/>
    </location>
</feature>
<evidence type="ECO:0000256" key="5">
    <source>
        <dbReference type="SAM" id="Phobius"/>
    </source>
</evidence>
<dbReference type="InterPro" id="IPR036259">
    <property type="entry name" value="MFS_trans_sf"/>
</dbReference>
<keyword evidence="7" id="KW-1185">Reference proteome</keyword>
<gene>
    <name evidence="6" type="ORF">SAMN05444362_10924</name>
</gene>
<feature type="transmembrane region" description="Helical" evidence="5">
    <location>
        <begin position="374"/>
        <end position="396"/>
    </location>
</feature>
<feature type="transmembrane region" description="Helical" evidence="5">
    <location>
        <begin position="209"/>
        <end position="229"/>
    </location>
</feature>
<dbReference type="Proteomes" id="UP000184480">
    <property type="component" value="Unassembled WGS sequence"/>
</dbReference>
<dbReference type="GO" id="GO:0005886">
    <property type="term" value="C:plasma membrane"/>
    <property type="evidence" value="ECO:0007669"/>
    <property type="project" value="TreeGrafter"/>
</dbReference>
<feature type="transmembrane region" description="Helical" evidence="5">
    <location>
        <begin position="278"/>
        <end position="297"/>
    </location>
</feature>
<dbReference type="PANTHER" id="PTHR23501:SF5">
    <property type="entry name" value="TRANSPORT PROTEIN"/>
    <property type="match status" value="1"/>
</dbReference>
<comment type="subcellular location">
    <subcellularLocation>
        <location evidence="1">Membrane</location>
        <topology evidence="1">Multi-pass membrane protein</topology>
    </subcellularLocation>
</comment>
<sequence>MAQSAATPQHFREWVPTWLKAVVALFVLFPVMLINGAYTGSSVDISGFLGVWSEDINMAYFAASAGMAMAYPVIPIVKPVATTKTIILTVLFAQLILSLVCATTSYVEIIIVASFFIGYFKAFSLMEIILIITPIVAPSGTRNEFYSKFYPITLTIGQLSLVLTAEFAYSYQWQYMYYFMIVLLLIAMLLVVIFMAFGRKLIRLPYKEVDWYSFFQASCVMMAIIYVCTYGKTNDWFASKNILYASISIPILGWMFIRRQLMTDKRPFVDMSVLKNRNSVVVFLFSFLMMFMASFTTLSSAYVTSVLRLDATKSNELFLYMIPGIILGGFICYYLYRWAIRMAWLMFIGFACFSLAIGLLYFNVQPTGMYEDLYLPMFLKGLGMLVLFVAMGVYSIQGLEPQQLIYNAFFLICARSALAPAVASGVMANWLYRAQQKNIMVLSESVDSLNPAATSLYNQTYTSSLAQGLSIEDAKMMAANAIYSKVQIQAVTVSIKEILGYMLIAGIIILVVILLYFFKYRAVRLVKVGQDLT</sequence>
<accession>A0A1M5DQL1</accession>
<reference evidence="7" key="1">
    <citation type="submission" date="2016-11" db="EMBL/GenBank/DDBJ databases">
        <authorList>
            <person name="Varghese N."/>
            <person name="Submissions S."/>
        </authorList>
    </citation>
    <scope>NUCLEOTIDE SEQUENCE [LARGE SCALE GENOMIC DNA]</scope>
    <source>
        <strain evidence="7">DSM 27370</strain>
    </source>
</reference>
<feature type="transmembrane region" description="Helical" evidence="5">
    <location>
        <begin position="58"/>
        <end position="74"/>
    </location>
</feature>
<feature type="transmembrane region" description="Helical" evidence="5">
    <location>
        <begin position="408"/>
        <end position="432"/>
    </location>
</feature>
<evidence type="ECO:0000256" key="3">
    <source>
        <dbReference type="ARBA" id="ARBA00022989"/>
    </source>
</evidence>